<dbReference type="InterPro" id="IPR001789">
    <property type="entry name" value="Sig_transdc_resp-reg_receiver"/>
</dbReference>
<protein>
    <recommendedName>
        <fullName evidence="11">Response regulatory domain-containing protein</fullName>
    </recommendedName>
</protein>
<dbReference type="PANTHER" id="PTHR48111:SF1">
    <property type="entry name" value="TWO-COMPONENT RESPONSE REGULATOR ORR33"/>
    <property type="match status" value="1"/>
</dbReference>
<dbReference type="InterPro" id="IPR035965">
    <property type="entry name" value="PAS-like_dom_sf"/>
</dbReference>
<dbReference type="SMART" id="SM00448">
    <property type="entry name" value="REC"/>
    <property type="match status" value="1"/>
</dbReference>
<dbReference type="Gene3D" id="3.30.450.20">
    <property type="entry name" value="PAS domain"/>
    <property type="match status" value="1"/>
</dbReference>
<feature type="domain" description="PAS" evidence="8">
    <location>
        <begin position="132"/>
        <end position="170"/>
    </location>
</feature>
<evidence type="ECO:0000256" key="3">
    <source>
        <dbReference type="ARBA" id="ARBA00023015"/>
    </source>
</evidence>
<dbReference type="GO" id="GO:0000156">
    <property type="term" value="F:phosphorelay response regulator activity"/>
    <property type="evidence" value="ECO:0007669"/>
    <property type="project" value="TreeGrafter"/>
</dbReference>
<dbReference type="EMBL" id="UINC01160526">
    <property type="protein sequence ID" value="SVD59224.1"/>
    <property type="molecule type" value="Genomic_DNA"/>
</dbReference>
<dbReference type="InterPro" id="IPR000700">
    <property type="entry name" value="PAS-assoc_C"/>
</dbReference>
<evidence type="ECO:0000313" key="10">
    <source>
        <dbReference type="EMBL" id="SVD59224.1"/>
    </source>
</evidence>
<evidence type="ECO:0000259" key="9">
    <source>
        <dbReference type="PROSITE" id="PS50113"/>
    </source>
</evidence>
<gene>
    <name evidence="10" type="ORF">METZ01_LOCUS412078</name>
</gene>
<dbReference type="InterPro" id="IPR013767">
    <property type="entry name" value="PAS_fold"/>
</dbReference>
<reference evidence="10" key="1">
    <citation type="submission" date="2018-05" db="EMBL/GenBank/DDBJ databases">
        <authorList>
            <person name="Lanie J.A."/>
            <person name="Ng W.-L."/>
            <person name="Kazmierczak K.M."/>
            <person name="Andrzejewski T.M."/>
            <person name="Davidsen T.M."/>
            <person name="Wayne K.J."/>
            <person name="Tettelin H."/>
            <person name="Glass J.I."/>
            <person name="Rusch D."/>
            <person name="Podicherti R."/>
            <person name="Tsui H.-C.T."/>
            <person name="Winkler M.E."/>
        </authorList>
    </citation>
    <scope>NUCLEOTIDE SEQUENCE</scope>
</reference>
<dbReference type="PANTHER" id="PTHR48111">
    <property type="entry name" value="REGULATOR OF RPOS"/>
    <property type="match status" value="1"/>
</dbReference>
<evidence type="ECO:0000256" key="4">
    <source>
        <dbReference type="ARBA" id="ARBA00023125"/>
    </source>
</evidence>
<keyword evidence="4" id="KW-0238">DNA-binding</keyword>
<feature type="domain" description="Response regulatory" evidence="7">
    <location>
        <begin position="5"/>
        <end position="120"/>
    </location>
</feature>
<dbReference type="GO" id="GO:0000976">
    <property type="term" value="F:transcription cis-regulatory region binding"/>
    <property type="evidence" value="ECO:0007669"/>
    <property type="project" value="TreeGrafter"/>
</dbReference>
<evidence type="ECO:0000256" key="1">
    <source>
        <dbReference type="ARBA" id="ARBA00022553"/>
    </source>
</evidence>
<dbReference type="InterPro" id="IPR000014">
    <property type="entry name" value="PAS"/>
</dbReference>
<evidence type="ECO:0000256" key="5">
    <source>
        <dbReference type="ARBA" id="ARBA00023163"/>
    </source>
</evidence>
<dbReference type="GO" id="GO:0032993">
    <property type="term" value="C:protein-DNA complex"/>
    <property type="evidence" value="ECO:0007669"/>
    <property type="project" value="TreeGrafter"/>
</dbReference>
<sequence>MNPFRILIIDDENKTGKDVQQSLIRLGYIEPEIAGTEHDAMEIVRRADPDLVIMDIQMNTLVDAMSLAKRIRCDYGKPIIFLTALADENAIRRAGEIDPEAYLLKPFNENELKSSVAIAMSRSRSREALMDREKQFFSTLSSMADALIATDIVGNITYMNPVAESLTGWEFVNAKHMVLQDVLSIKDSSGKKVPALSPRYRSKNKSKRTSYLTRKDGDQVLIEDNAAPLKDPEGSLVGLVVVFR</sequence>
<evidence type="ECO:0000259" key="7">
    <source>
        <dbReference type="PROSITE" id="PS50110"/>
    </source>
</evidence>
<dbReference type="Pfam" id="PF00989">
    <property type="entry name" value="PAS"/>
    <property type="match status" value="1"/>
</dbReference>
<evidence type="ECO:0000259" key="8">
    <source>
        <dbReference type="PROSITE" id="PS50112"/>
    </source>
</evidence>
<evidence type="ECO:0000256" key="2">
    <source>
        <dbReference type="ARBA" id="ARBA00023012"/>
    </source>
</evidence>
<feature type="non-terminal residue" evidence="10">
    <location>
        <position position="244"/>
    </location>
</feature>
<keyword evidence="3" id="KW-0805">Transcription regulation</keyword>
<dbReference type="NCBIfam" id="TIGR00229">
    <property type="entry name" value="sensory_box"/>
    <property type="match status" value="1"/>
</dbReference>
<dbReference type="GO" id="GO:0006355">
    <property type="term" value="P:regulation of DNA-templated transcription"/>
    <property type="evidence" value="ECO:0007669"/>
    <property type="project" value="InterPro"/>
</dbReference>
<proteinExistence type="predicted"/>
<dbReference type="PROSITE" id="PS50110">
    <property type="entry name" value="RESPONSE_REGULATORY"/>
    <property type="match status" value="1"/>
</dbReference>
<dbReference type="Pfam" id="PF00072">
    <property type="entry name" value="Response_reg"/>
    <property type="match status" value="1"/>
</dbReference>
<dbReference type="CDD" id="cd00130">
    <property type="entry name" value="PAS"/>
    <property type="match status" value="1"/>
</dbReference>
<feature type="domain" description="PAC" evidence="9">
    <location>
        <begin position="206"/>
        <end position="244"/>
    </location>
</feature>
<dbReference type="InterPro" id="IPR039420">
    <property type="entry name" value="WalR-like"/>
</dbReference>
<dbReference type="Gene3D" id="3.40.50.2300">
    <property type="match status" value="1"/>
</dbReference>
<dbReference type="PROSITE" id="PS50113">
    <property type="entry name" value="PAC"/>
    <property type="match status" value="1"/>
</dbReference>
<dbReference type="AlphaFoldDB" id="A0A382WKU3"/>
<dbReference type="GO" id="GO:0005829">
    <property type="term" value="C:cytosol"/>
    <property type="evidence" value="ECO:0007669"/>
    <property type="project" value="TreeGrafter"/>
</dbReference>
<evidence type="ECO:0008006" key="11">
    <source>
        <dbReference type="Google" id="ProtNLM"/>
    </source>
</evidence>
<keyword evidence="5" id="KW-0804">Transcription</keyword>
<dbReference type="SUPFAM" id="SSF55785">
    <property type="entry name" value="PYP-like sensor domain (PAS domain)"/>
    <property type="match status" value="1"/>
</dbReference>
<feature type="region of interest" description="Disordered" evidence="6">
    <location>
        <begin position="190"/>
        <end position="210"/>
    </location>
</feature>
<organism evidence="10">
    <name type="scientific">marine metagenome</name>
    <dbReference type="NCBI Taxonomy" id="408172"/>
    <lineage>
        <taxon>unclassified sequences</taxon>
        <taxon>metagenomes</taxon>
        <taxon>ecological metagenomes</taxon>
    </lineage>
</organism>
<accession>A0A382WKU3</accession>
<dbReference type="SUPFAM" id="SSF52172">
    <property type="entry name" value="CheY-like"/>
    <property type="match status" value="1"/>
</dbReference>
<keyword evidence="2" id="KW-0902">Two-component regulatory system</keyword>
<keyword evidence="1" id="KW-0597">Phosphoprotein</keyword>
<evidence type="ECO:0000256" key="6">
    <source>
        <dbReference type="SAM" id="MobiDB-lite"/>
    </source>
</evidence>
<dbReference type="InterPro" id="IPR011006">
    <property type="entry name" value="CheY-like_superfamily"/>
</dbReference>
<name>A0A382WKU3_9ZZZZ</name>
<dbReference type="PROSITE" id="PS50112">
    <property type="entry name" value="PAS"/>
    <property type="match status" value="1"/>
</dbReference>